<dbReference type="AlphaFoldDB" id="A0AAD4HE29"/>
<dbReference type="Proteomes" id="UP001195769">
    <property type="component" value="Unassembled WGS sequence"/>
</dbReference>
<sequence length="182" mass="20346">MTEGSGLLYDDLATWHSDLKKIAIAITPSAYNLVPPATIPIQERTAWVENAATDLLDDLMFLCDGVDEFGKTKNFAHPGLHEGAILFLYTGSYPLICTMFNCVFNGLVKNGNGKSFLKFTAKEYELIYKAMLKLLQDVMDDPYHGPKLAQQLRAWAEAGWTESCKLDGVDPSKRRHLCIQLD</sequence>
<feature type="domain" description="DUF6532" evidence="1">
    <location>
        <begin position="7"/>
        <end position="137"/>
    </location>
</feature>
<dbReference type="EMBL" id="JABBWK010000108">
    <property type="protein sequence ID" value="KAG1893127.1"/>
    <property type="molecule type" value="Genomic_DNA"/>
</dbReference>
<keyword evidence="3" id="KW-1185">Reference proteome</keyword>
<accession>A0AAD4HE29</accession>
<dbReference type="InterPro" id="IPR045341">
    <property type="entry name" value="DUF6532"/>
</dbReference>
<name>A0AAD4HE29_9AGAM</name>
<proteinExistence type="predicted"/>
<evidence type="ECO:0000313" key="3">
    <source>
        <dbReference type="Proteomes" id="UP001195769"/>
    </source>
</evidence>
<dbReference type="Pfam" id="PF20149">
    <property type="entry name" value="DUF6532"/>
    <property type="match status" value="1"/>
</dbReference>
<dbReference type="GeneID" id="64662683"/>
<evidence type="ECO:0000259" key="1">
    <source>
        <dbReference type="Pfam" id="PF20149"/>
    </source>
</evidence>
<dbReference type="RefSeq" id="XP_041218703.1">
    <property type="nucleotide sequence ID" value="XM_041368385.1"/>
</dbReference>
<organism evidence="2 3">
    <name type="scientific">Suillus fuscotomentosus</name>
    <dbReference type="NCBI Taxonomy" id="1912939"/>
    <lineage>
        <taxon>Eukaryota</taxon>
        <taxon>Fungi</taxon>
        <taxon>Dikarya</taxon>
        <taxon>Basidiomycota</taxon>
        <taxon>Agaricomycotina</taxon>
        <taxon>Agaricomycetes</taxon>
        <taxon>Agaricomycetidae</taxon>
        <taxon>Boletales</taxon>
        <taxon>Suillineae</taxon>
        <taxon>Suillaceae</taxon>
        <taxon>Suillus</taxon>
    </lineage>
</organism>
<evidence type="ECO:0000313" key="2">
    <source>
        <dbReference type="EMBL" id="KAG1893127.1"/>
    </source>
</evidence>
<gene>
    <name evidence="2" type="ORF">F5891DRAFT_1196859</name>
</gene>
<protein>
    <recommendedName>
        <fullName evidence="1">DUF6532 domain-containing protein</fullName>
    </recommendedName>
</protein>
<comment type="caution">
    <text evidence="2">The sequence shown here is derived from an EMBL/GenBank/DDBJ whole genome shotgun (WGS) entry which is preliminary data.</text>
</comment>
<reference evidence="2" key="1">
    <citation type="journal article" date="2020" name="New Phytol.">
        <title>Comparative genomics reveals dynamic genome evolution in host specialist ectomycorrhizal fungi.</title>
        <authorList>
            <person name="Lofgren L.A."/>
            <person name="Nguyen N.H."/>
            <person name="Vilgalys R."/>
            <person name="Ruytinx J."/>
            <person name="Liao H.L."/>
            <person name="Branco S."/>
            <person name="Kuo A."/>
            <person name="LaButti K."/>
            <person name="Lipzen A."/>
            <person name="Andreopoulos W."/>
            <person name="Pangilinan J."/>
            <person name="Riley R."/>
            <person name="Hundley H."/>
            <person name="Na H."/>
            <person name="Barry K."/>
            <person name="Grigoriev I.V."/>
            <person name="Stajich J.E."/>
            <person name="Kennedy P.G."/>
        </authorList>
    </citation>
    <scope>NUCLEOTIDE SEQUENCE</scope>
    <source>
        <strain evidence="2">FC203</strain>
    </source>
</reference>